<reference evidence="15" key="1">
    <citation type="submission" date="2019-08" db="EMBL/GenBank/DDBJ databases">
        <title>The improved chromosome-level genome for the pearl oyster Pinctada fucata martensii using PacBio sequencing and Hi-C.</title>
        <authorList>
            <person name="Zheng Z."/>
        </authorList>
    </citation>
    <scope>NUCLEOTIDE SEQUENCE</scope>
    <source>
        <strain evidence="15">ZZ-2019</strain>
        <tissue evidence="15">Adductor muscle</tissue>
    </source>
</reference>
<evidence type="ECO:0000313" key="16">
    <source>
        <dbReference type="Proteomes" id="UP001186944"/>
    </source>
</evidence>
<evidence type="ECO:0000256" key="11">
    <source>
        <dbReference type="ARBA" id="ARBA00023303"/>
    </source>
</evidence>
<proteinExistence type="inferred from homology"/>
<evidence type="ECO:0000256" key="8">
    <source>
        <dbReference type="ARBA" id="ARBA00022989"/>
    </source>
</evidence>
<sequence length="294" mass="32510">MDWKALLILSIINVIYVMIGGAIFHALESSNEDNTKATISSEYATFLANQTCVTADELRTFVQKVLAAYDDGVFSTDTESSASLWDYGNSVFFAMTAVTTIGYGNQTPVTSGGRAFACVFAVIGIPLTLVMLAAYGTKIQKLLSPLEKKIWIKNHVKVDKVVKTITLILAGFIAFFIIPAAIFSSIEGWTFGEGIYYSIITLTTVGFGDFVIGTSDSDYRIPYRLLTAIWLVLGLSWVALLISDVQNKYTGAFDKSKEKEEEDKKEDDEKNKSVKYFIKTSIKSHGEKKILRSN</sequence>
<keyword evidence="7" id="KW-0630">Potassium</keyword>
<dbReference type="PANTHER" id="PTHR11003:SF334">
    <property type="entry name" value="FI03418P"/>
    <property type="match status" value="1"/>
</dbReference>
<dbReference type="Pfam" id="PF07885">
    <property type="entry name" value="Ion_trans_2"/>
    <property type="match status" value="2"/>
</dbReference>
<feature type="transmembrane region" description="Helical" evidence="13">
    <location>
        <begin position="195"/>
        <end position="215"/>
    </location>
</feature>
<dbReference type="Gene3D" id="1.10.287.70">
    <property type="match status" value="1"/>
</dbReference>
<keyword evidence="6" id="KW-0631">Potassium channel</keyword>
<keyword evidence="4" id="KW-0633">Potassium transport</keyword>
<dbReference type="GO" id="GO:0022841">
    <property type="term" value="F:potassium ion leak channel activity"/>
    <property type="evidence" value="ECO:0007669"/>
    <property type="project" value="TreeGrafter"/>
</dbReference>
<evidence type="ECO:0000256" key="1">
    <source>
        <dbReference type="ARBA" id="ARBA00004141"/>
    </source>
</evidence>
<feature type="domain" description="Potassium channel" evidence="14">
    <location>
        <begin position="74"/>
        <end position="140"/>
    </location>
</feature>
<dbReference type="PRINTS" id="PR01095">
    <property type="entry name" value="TASKCHANNEL"/>
</dbReference>
<feature type="transmembrane region" description="Helical" evidence="13">
    <location>
        <begin position="115"/>
        <end position="136"/>
    </location>
</feature>
<comment type="subcellular location">
    <subcellularLocation>
        <location evidence="1">Membrane</location>
        <topology evidence="1">Multi-pass membrane protein</topology>
    </subcellularLocation>
</comment>
<comment type="similarity">
    <text evidence="2 12">Belongs to the two pore domain potassium channel (TC 1.A.1.8) family.</text>
</comment>
<keyword evidence="10 13" id="KW-0472">Membrane</keyword>
<dbReference type="Proteomes" id="UP001186944">
    <property type="component" value="Unassembled WGS sequence"/>
</dbReference>
<evidence type="ECO:0000256" key="13">
    <source>
        <dbReference type="SAM" id="Phobius"/>
    </source>
</evidence>
<evidence type="ECO:0000313" key="15">
    <source>
        <dbReference type="EMBL" id="KAK3093896.1"/>
    </source>
</evidence>
<evidence type="ECO:0000256" key="6">
    <source>
        <dbReference type="ARBA" id="ARBA00022826"/>
    </source>
</evidence>
<evidence type="ECO:0000256" key="2">
    <source>
        <dbReference type="ARBA" id="ARBA00006666"/>
    </source>
</evidence>
<dbReference type="PANTHER" id="PTHR11003">
    <property type="entry name" value="POTASSIUM CHANNEL, SUBFAMILY K"/>
    <property type="match status" value="1"/>
</dbReference>
<dbReference type="InterPro" id="IPR003092">
    <property type="entry name" value="2pore_dom_K_chnl_TASK"/>
</dbReference>
<evidence type="ECO:0000256" key="4">
    <source>
        <dbReference type="ARBA" id="ARBA00022538"/>
    </source>
</evidence>
<keyword evidence="11 12" id="KW-0407">Ion channel</keyword>
<evidence type="ECO:0000256" key="7">
    <source>
        <dbReference type="ARBA" id="ARBA00022958"/>
    </source>
</evidence>
<feature type="transmembrane region" description="Helical" evidence="13">
    <location>
        <begin position="7"/>
        <end position="27"/>
    </location>
</feature>
<feature type="domain" description="Potassium channel" evidence="14">
    <location>
        <begin position="173"/>
        <end position="248"/>
    </location>
</feature>
<keyword evidence="16" id="KW-1185">Reference proteome</keyword>
<protein>
    <recommendedName>
        <fullName evidence="14">Potassium channel domain-containing protein</fullName>
    </recommendedName>
</protein>
<feature type="transmembrane region" description="Helical" evidence="13">
    <location>
        <begin position="221"/>
        <end position="242"/>
    </location>
</feature>
<accession>A0AA89C408</accession>
<organism evidence="15 16">
    <name type="scientific">Pinctada imbricata</name>
    <name type="common">Atlantic pearl-oyster</name>
    <name type="synonym">Pinctada martensii</name>
    <dbReference type="NCBI Taxonomy" id="66713"/>
    <lineage>
        <taxon>Eukaryota</taxon>
        <taxon>Metazoa</taxon>
        <taxon>Spiralia</taxon>
        <taxon>Lophotrochozoa</taxon>
        <taxon>Mollusca</taxon>
        <taxon>Bivalvia</taxon>
        <taxon>Autobranchia</taxon>
        <taxon>Pteriomorphia</taxon>
        <taxon>Pterioida</taxon>
        <taxon>Pterioidea</taxon>
        <taxon>Pteriidae</taxon>
        <taxon>Pinctada</taxon>
    </lineage>
</organism>
<name>A0AA89C408_PINIB</name>
<dbReference type="EMBL" id="VSWD01000009">
    <property type="protein sequence ID" value="KAK3093896.1"/>
    <property type="molecule type" value="Genomic_DNA"/>
</dbReference>
<keyword evidence="3 12" id="KW-0813">Transport</keyword>
<gene>
    <name evidence="15" type="ORF">FSP39_021568</name>
</gene>
<feature type="transmembrane region" description="Helical" evidence="13">
    <location>
        <begin position="164"/>
        <end position="183"/>
    </location>
</feature>
<feature type="transmembrane region" description="Helical" evidence="13">
    <location>
        <begin position="84"/>
        <end position="103"/>
    </location>
</feature>
<dbReference type="GO" id="GO:0030322">
    <property type="term" value="P:stabilization of membrane potential"/>
    <property type="evidence" value="ECO:0007669"/>
    <property type="project" value="TreeGrafter"/>
</dbReference>
<evidence type="ECO:0000259" key="14">
    <source>
        <dbReference type="Pfam" id="PF07885"/>
    </source>
</evidence>
<evidence type="ECO:0000256" key="12">
    <source>
        <dbReference type="RuleBase" id="RU003857"/>
    </source>
</evidence>
<dbReference type="InterPro" id="IPR013099">
    <property type="entry name" value="K_chnl_dom"/>
</dbReference>
<dbReference type="GO" id="GO:0005886">
    <property type="term" value="C:plasma membrane"/>
    <property type="evidence" value="ECO:0007669"/>
    <property type="project" value="TreeGrafter"/>
</dbReference>
<evidence type="ECO:0000256" key="3">
    <source>
        <dbReference type="ARBA" id="ARBA00022448"/>
    </source>
</evidence>
<evidence type="ECO:0000256" key="5">
    <source>
        <dbReference type="ARBA" id="ARBA00022692"/>
    </source>
</evidence>
<evidence type="ECO:0000256" key="9">
    <source>
        <dbReference type="ARBA" id="ARBA00023065"/>
    </source>
</evidence>
<keyword evidence="5 12" id="KW-0812">Transmembrane</keyword>
<keyword evidence="8 13" id="KW-1133">Transmembrane helix</keyword>
<dbReference type="SUPFAM" id="SSF81324">
    <property type="entry name" value="Voltage-gated potassium channels"/>
    <property type="match status" value="2"/>
</dbReference>
<keyword evidence="9 12" id="KW-0406">Ion transport</keyword>
<dbReference type="InterPro" id="IPR003280">
    <property type="entry name" value="2pore_dom_K_chnl"/>
</dbReference>
<comment type="caution">
    <text evidence="15">The sequence shown here is derived from an EMBL/GenBank/DDBJ whole genome shotgun (WGS) entry which is preliminary data.</text>
</comment>
<dbReference type="AlphaFoldDB" id="A0AA89C408"/>
<dbReference type="GO" id="GO:0015271">
    <property type="term" value="F:outward rectifier potassium channel activity"/>
    <property type="evidence" value="ECO:0007669"/>
    <property type="project" value="TreeGrafter"/>
</dbReference>
<dbReference type="PRINTS" id="PR01333">
    <property type="entry name" value="2POREKCHANEL"/>
</dbReference>
<evidence type="ECO:0000256" key="10">
    <source>
        <dbReference type="ARBA" id="ARBA00023136"/>
    </source>
</evidence>